<evidence type="ECO:0000256" key="14">
    <source>
        <dbReference type="PIRSR" id="PIRSR000977-1"/>
    </source>
</evidence>
<comment type="subunit">
    <text evidence="13">Monomer. Interacts with ssb (via C-terminus); this interaction stimulates the exonuclease activity by recruiting the enzyme to its substrate.</text>
</comment>
<keyword evidence="6" id="KW-0227">DNA damage</keyword>
<evidence type="ECO:0000256" key="4">
    <source>
        <dbReference type="ARBA" id="ARBA00022722"/>
    </source>
</evidence>
<evidence type="ECO:0000256" key="3">
    <source>
        <dbReference type="ARBA" id="ARBA00019900"/>
    </source>
</evidence>
<evidence type="ECO:0000256" key="13">
    <source>
        <dbReference type="ARBA" id="ARBA00046792"/>
    </source>
</evidence>
<accession>A0A2Z6I8G2</accession>
<keyword evidence="9 15" id="KW-0460">Magnesium</keyword>
<comment type="catalytic activity">
    <reaction evidence="1">
        <text>Exonucleolytic cleavage in the 3'- to 5'-direction to yield nucleoside 5'-phosphates.</text>
        <dbReference type="EC" id="3.1.11.1"/>
    </reaction>
</comment>
<sequence length="501" mass="56923">MAQTTTTFYWYDYETFGINRRTDRPAQFAGLRTGADLVPVPGPEGEGEVFYAKPALDYLPSPESSLLTGITPQECDERGLRETEFAGTIFKRFNTPGTVSIGYNTLGFDDEVTRFLFWRNFLDPYSHSWANGCSRWDLFPLVCAVWALRGDTIAWPRWEDIDPAVYPAAEGRKGVTFKLEFLTKANGLEHGHAHDALSDVEATVALARLIAQKEPRLWQWAFENRTKDKIVAALEKGPVVWVSPKFGVVRGCTRIVMLVGQIGNDALVWDLMADPTELREIDREALHRRLFASPKNLPEGERPLPLWKLKVNASPFVCGSLAVLKPERAQKYGLDLERIRANAEKLSAMLRDIQGTILTAAQTKEAEFPKNDEEDAETGLYSGGFPTPADRARFKKIREASPEYLADRRMDFDDERFDGLLLRFRARNWPESLSHEERETWRAWCEAHVLEGRNRARTIADYFEEIDRLEGEADPEDDAKREVLEALYAWGERVGEAASPE</sequence>
<dbReference type="InterPro" id="IPR036397">
    <property type="entry name" value="RNaseH_sf"/>
</dbReference>
<reference evidence="18 19" key="1">
    <citation type="journal article" date="2018" name="Int. J. Syst. Evol. Microbiol.">
        <title>Mesosutterella multiformis gen. nov., sp. nov., a member of the family Sutterellaceae and Sutterella megalosphaeroides sp. nov., isolated from human faeces.</title>
        <authorList>
            <person name="Sakamoto M."/>
            <person name="Ikeyama N."/>
            <person name="Kunihiro T."/>
            <person name="Iino T."/>
            <person name="Yuki M."/>
            <person name="Ohkuma M."/>
        </authorList>
    </citation>
    <scope>NUCLEOTIDE SEQUENCE [LARGE SCALE GENOMIC DNA]</scope>
    <source>
        <strain evidence="18 19">6FBBBH3</strain>
    </source>
</reference>
<dbReference type="SUPFAM" id="SSF53098">
    <property type="entry name" value="Ribonuclease H-like"/>
    <property type="match status" value="1"/>
</dbReference>
<evidence type="ECO:0000256" key="7">
    <source>
        <dbReference type="ARBA" id="ARBA00022801"/>
    </source>
</evidence>
<keyword evidence="5 15" id="KW-0479">Metal-binding</keyword>
<dbReference type="KEGG" id="sutt:SUTMEG_04930"/>
<evidence type="ECO:0000256" key="6">
    <source>
        <dbReference type="ARBA" id="ARBA00022763"/>
    </source>
</evidence>
<comment type="cofactor">
    <cofactor evidence="15">
        <name>Mg(2+)</name>
        <dbReference type="ChEBI" id="CHEBI:18420"/>
    </cofactor>
    <text evidence="15">Binds 2 Mg(2+) ions per monomer.</text>
</comment>
<dbReference type="GO" id="GO:0006281">
    <property type="term" value="P:DNA repair"/>
    <property type="evidence" value="ECO:0007669"/>
    <property type="project" value="UniProtKB-KW"/>
</dbReference>
<dbReference type="OrthoDB" id="9763470at2"/>
<dbReference type="GO" id="GO:0003677">
    <property type="term" value="F:DNA binding"/>
    <property type="evidence" value="ECO:0007669"/>
    <property type="project" value="UniProtKB-KW"/>
</dbReference>
<dbReference type="InterPro" id="IPR012337">
    <property type="entry name" value="RNaseH-like_sf"/>
</dbReference>
<evidence type="ECO:0000256" key="10">
    <source>
        <dbReference type="ARBA" id="ARBA00023125"/>
    </source>
</evidence>
<dbReference type="RefSeq" id="WP_120176295.1">
    <property type="nucleotide sequence ID" value="NZ_AP018786.1"/>
</dbReference>
<feature type="binding site" evidence="15">
    <location>
        <position position="14"/>
    </location>
    <ligand>
        <name>Mg(2+)</name>
        <dbReference type="ChEBI" id="CHEBI:18420"/>
        <label>2</label>
    </ligand>
</feature>
<dbReference type="EC" id="3.1.11.1" evidence="2"/>
<dbReference type="NCBIfam" id="NF008746">
    <property type="entry name" value="PRK11779.1"/>
    <property type="match status" value="1"/>
</dbReference>
<evidence type="ECO:0000256" key="8">
    <source>
        <dbReference type="ARBA" id="ARBA00022839"/>
    </source>
</evidence>
<evidence type="ECO:0000256" key="2">
    <source>
        <dbReference type="ARBA" id="ARBA00012108"/>
    </source>
</evidence>
<dbReference type="Gene3D" id="3.30.420.10">
    <property type="entry name" value="Ribonuclease H-like superfamily/Ribonuclease H"/>
    <property type="match status" value="1"/>
</dbReference>
<evidence type="ECO:0000256" key="11">
    <source>
        <dbReference type="ARBA" id="ARBA00023204"/>
    </source>
</evidence>
<evidence type="ECO:0000313" key="18">
    <source>
        <dbReference type="EMBL" id="BBF22602.1"/>
    </source>
</evidence>
<dbReference type="Pfam" id="PF00929">
    <property type="entry name" value="RNase_T"/>
    <property type="match status" value="1"/>
</dbReference>
<keyword evidence="10" id="KW-0238">DNA-binding</keyword>
<evidence type="ECO:0000313" key="19">
    <source>
        <dbReference type="Proteomes" id="UP000271003"/>
    </source>
</evidence>
<dbReference type="InterPro" id="IPR023607">
    <property type="entry name" value="Exodeoxyribonuclease_I"/>
</dbReference>
<organism evidence="18 19">
    <name type="scientific">Sutterella megalosphaeroides</name>
    <dbReference type="NCBI Taxonomy" id="2494234"/>
    <lineage>
        <taxon>Bacteria</taxon>
        <taxon>Pseudomonadati</taxon>
        <taxon>Pseudomonadota</taxon>
        <taxon>Betaproteobacteria</taxon>
        <taxon>Burkholderiales</taxon>
        <taxon>Sutterellaceae</taxon>
        <taxon>Sutterella</taxon>
    </lineage>
</organism>
<dbReference type="PROSITE" id="PS51785">
    <property type="entry name" value="EXOI_C"/>
    <property type="match status" value="1"/>
</dbReference>
<keyword evidence="19" id="KW-1185">Reference proteome</keyword>
<dbReference type="InterPro" id="IPR034747">
    <property type="entry name" value="EXOI_SH3"/>
</dbReference>
<feature type="domain" description="ExoI C-terminal" evidence="17">
    <location>
        <begin position="372"/>
        <end position="495"/>
    </location>
</feature>
<evidence type="ECO:0000256" key="1">
    <source>
        <dbReference type="ARBA" id="ARBA00000563"/>
    </source>
</evidence>
<evidence type="ECO:0000259" key="16">
    <source>
        <dbReference type="PROSITE" id="PS51784"/>
    </source>
</evidence>
<keyword evidence="7" id="KW-0378">Hydrolase</keyword>
<feature type="binding site" evidence="14">
    <location>
        <position position="14"/>
    </location>
    <ligand>
        <name>substrate</name>
    </ligand>
</feature>
<keyword evidence="11" id="KW-0234">DNA repair</keyword>
<dbReference type="Proteomes" id="UP000271003">
    <property type="component" value="Chromosome"/>
</dbReference>
<dbReference type="FunFam" id="3.30.420.10:FF:000033">
    <property type="entry name" value="Exodeoxyribonuclease I"/>
    <property type="match status" value="1"/>
</dbReference>
<feature type="binding site" evidence="15">
    <location>
        <position position="199"/>
    </location>
    <ligand>
        <name>Mg(2+)</name>
        <dbReference type="ChEBI" id="CHEBI:18420"/>
        <label>2</label>
    </ligand>
</feature>
<dbReference type="Gene3D" id="3.30.1520.20">
    <property type="entry name" value="Exonuclease ExoI, domain 2"/>
    <property type="match status" value="1"/>
</dbReference>
<feature type="domain" description="ExoI SH3-like" evidence="16">
    <location>
        <begin position="215"/>
        <end position="365"/>
    </location>
</feature>
<dbReference type="PIRSF" id="PIRSF000977">
    <property type="entry name" value="Exodeoxyribonuclease_I"/>
    <property type="match status" value="1"/>
</dbReference>
<dbReference type="InterPro" id="IPR058561">
    <property type="entry name" value="Exonuc_1_C"/>
</dbReference>
<evidence type="ECO:0000256" key="5">
    <source>
        <dbReference type="ARBA" id="ARBA00022723"/>
    </source>
</evidence>
<dbReference type="AlphaFoldDB" id="A0A2Z6I8G2"/>
<name>A0A2Z6I8G2_9BURK</name>
<proteinExistence type="predicted"/>
<dbReference type="InterPro" id="IPR013620">
    <property type="entry name" value="Exonuc_1_SH3"/>
</dbReference>
<dbReference type="Pfam" id="PF26016">
    <property type="entry name" value="ExoI_C"/>
    <property type="match status" value="1"/>
</dbReference>
<feature type="binding site" evidence="15">
    <location>
        <position position="12"/>
    </location>
    <ligand>
        <name>Mg(2+)</name>
        <dbReference type="ChEBI" id="CHEBI:18420"/>
        <label>1</label>
    </ligand>
</feature>
<gene>
    <name evidence="18" type="primary">sbcB</name>
    <name evidence="18" type="ORF">SUTMEG_04930</name>
</gene>
<keyword evidence="4" id="KW-0540">Nuclease</keyword>
<dbReference type="EMBL" id="AP018786">
    <property type="protein sequence ID" value="BBF22602.1"/>
    <property type="molecule type" value="Genomic_DNA"/>
</dbReference>
<dbReference type="InterPro" id="IPR013520">
    <property type="entry name" value="Ribonucl_H"/>
</dbReference>
<protein>
    <recommendedName>
        <fullName evidence="3">Exodeoxyribonuclease I</fullName>
        <ecNumber evidence="2">3.1.11.1</ecNumber>
    </recommendedName>
    <alternativeName>
        <fullName evidence="12">DNA deoxyribophosphodiesterase</fullName>
    </alternativeName>
</protein>
<dbReference type="Pfam" id="PF08411">
    <property type="entry name" value="ExoI_SH3"/>
    <property type="match status" value="1"/>
</dbReference>
<evidence type="ECO:0000259" key="17">
    <source>
        <dbReference type="PROSITE" id="PS51785"/>
    </source>
</evidence>
<keyword evidence="8" id="KW-0269">Exonuclease</keyword>
<dbReference type="Gene3D" id="1.10.287.1240">
    <property type="match status" value="1"/>
</dbReference>
<dbReference type="GO" id="GO:0046872">
    <property type="term" value="F:metal ion binding"/>
    <property type="evidence" value="ECO:0007669"/>
    <property type="project" value="UniProtKB-KW"/>
</dbReference>
<dbReference type="PROSITE" id="PS51784">
    <property type="entry name" value="EXOI_SH3"/>
    <property type="match status" value="1"/>
</dbReference>
<evidence type="ECO:0000256" key="9">
    <source>
        <dbReference type="ARBA" id="ARBA00022842"/>
    </source>
</evidence>
<dbReference type="Gene3D" id="1.20.1280.70">
    <property type="entry name" value="Exonuclease ExoI, domain 3"/>
    <property type="match status" value="1"/>
</dbReference>
<dbReference type="CDD" id="cd06138">
    <property type="entry name" value="ExoI_N"/>
    <property type="match status" value="1"/>
</dbReference>
<feature type="binding site" evidence="14">
    <location>
        <position position="178"/>
    </location>
    <ligand>
        <name>substrate</name>
    </ligand>
</feature>
<dbReference type="InterPro" id="IPR038649">
    <property type="entry name" value="EXOI_SH3_sf"/>
</dbReference>
<dbReference type="GO" id="GO:0008310">
    <property type="term" value="F:single-stranded DNA 3'-5' DNA exonuclease activity"/>
    <property type="evidence" value="ECO:0007669"/>
    <property type="project" value="UniProtKB-EC"/>
</dbReference>
<evidence type="ECO:0000256" key="12">
    <source>
        <dbReference type="ARBA" id="ARBA00031220"/>
    </source>
</evidence>
<evidence type="ECO:0000256" key="15">
    <source>
        <dbReference type="PIRSR" id="PIRSR000977-2"/>
    </source>
</evidence>